<evidence type="ECO:0000256" key="8">
    <source>
        <dbReference type="ARBA" id="ARBA00022679"/>
    </source>
</evidence>
<dbReference type="GO" id="GO:0046872">
    <property type="term" value="F:metal ion binding"/>
    <property type="evidence" value="ECO:0007669"/>
    <property type="project" value="UniProtKB-KW"/>
</dbReference>
<evidence type="ECO:0000256" key="2">
    <source>
        <dbReference type="ARBA" id="ARBA00004555"/>
    </source>
</evidence>
<keyword evidence="7" id="KW-0328">Glycosyltransferase</keyword>
<protein>
    <recommendedName>
        <fullName evidence="20">glucuronosyl-galactosyl-proteoglycan 4-alpha-N-acetylglucosaminyltransferase</fullName>
        <ecNumber evidence="20">2.4.1.223</ecNumber>
    </recommendedName>
</protein>
<dbReference type="GO" id="GO:0006511">
    <property type="term" value="P:ubiquitin-dependent protein catabolic process"/>
    <property type="evidence" value="ECO:0007669"/>
    <property type="project" value="InterPro"/>
</dbReference>
<comment type="subcellular location">
    <subcellularLocation>
        <location evidence="3">Endoplasmic reticulum membrane</location>
        <topology evidence="3">Single-pass type II membrane protein</topology>
    </subcellularLocation>
    <subcellularLocation>
        <location evidence="2">Golgi apparatus</location>
    </subcellularLocation>
</comment>
<dbReference type="GO" id="GO:0031625">
    <property type="term" value="F:ubiquitin protein ligase binding"/>
    <property type="evidence" value="ECO:0007669"/>
    <property type="project" value="InterPro"/>
</dbReference>
<evidence type="ECO:0000256" key="18">
    <source>
        <dbReference type="ARBA" id="ARBA00023211"/>
    </source>
</evidence>
<comment type="similarity">
    <text evidence="6">Belongs to the glycosyltransferase 47 family.</text>
</comment>
<feature type="non-terminal residue" evidence="24">
    <location>
        <position position="1021"/>
    </location>
</feature>
<organism evidence="24">
    <name type="scientific">Oppiella nova</name>
    <dbReference type="NCBI Taxonomy" id="334625"/>
    <lineage>
        <taxon>Eukaryota</taxon>
        <taxon>Metazoa</taxon>
        <taxon>Ecdysozoa</taxon>
        <taxon>Arthropoda</taxon>
        <taxon>Chelicerata</taxon>
        <taxon>Arachnida</taxon>
        <taxon>Acari</taxon>
        <taxon>Acariformes</taxon>
        <taxon>Sarcoptiformes</taxon>
        <taxon>Oribatida</taxon>
        <taxon>Brachypylina</taxon>
        <taxon>Oppioidea</taxon>
        <taxon>Oppiidae</taxon>
        <taxon>Oppiella</taxon>
    </lineage>
</organism>
<proteinExistence type="inferred from homology"/>
<dbReference type="Gene3D" id="3.90.550.10">
    <property type="entry name" value="Spore Coat Polysaccharide Biosynthesis Protein SpsA, Chain A"/>
    <property type="match status" value="1"/>
</dbReference>
<evidence type="ECO:0000313" key="24">
    <source>
        <dbReference type="EMBL" id="CAD7655749.1"/>
    </source>
</evidence>
<evidence type="ECO:0000256" key="12">
    <source>
        <dbReference type="ARBA" id="ARBA00022968"/>
    </source>
</evidence>
<dbReference type="EMBL" id="OC924802">
    <property type="protein sequence ID" value="CAD7655749.1"/>
    <property type="molecule type" value="Genomic_DNA"/>
</dbReference>
<evidence type="ECO:0000256" key="13">
    <source>
        <dbReference type="ARBA" id="ARBA00022989"/>
    </source>
</evidence>
<evidence type="ECO:0000256" key="4">
    <source>
        <dbReference type="ARBA" id="ARBA00005093"/>
    </source>
</evidence>
<dbReference type="FunFam" id="1.20.1310.10:FF:000016">
    <property type="entry name" value="Cullin 2"/>
    <property type="match status" value="1"/>
</dbReference>
<evidence type="ECO:0000256" key="10">
    <source>
        <dbReference type="ARBA" id="ARBA00022723"/>
    </source>
</evidence>
<dbReference type="Proteomes" id="UP000728032">
    <property type="component" value="Unassembled WGS sequence"/>
</dbReference>
<dbReference type="FunFam" id="3.90.550.10:FF:000033">
    <property type="entry name" value="Exostosin-like glycosyltransferase 3"/>
    <property type="match status" value="1"/>
</dbReference>
<dbReference type="Gene3D" id="1.20.1310.10">
    <property type="entry name" value="Cullin Repeats"/>
    <property type="match status" value="3"/>
</dbReference>
<keyword evidence="14" id="KW-0333">Golgi apparatus</keyword>
<keyword evidence="18" id="KW-0464">Manganese</keyword>
<evidence type="ECO:0000256" key="9">
    <source>
        <dbReference type="ARBA" id="ARBA00022692"/>
    </source>
</evidence>
<feature type="coiled-coil region" evidence="21">
    <location>
        <begin position="7"/>
        <end position="48"/>
    </location>
</feature>
<dbReference type="InterPro" id="IPR016159">
    <property type="entry name" value="Cullin_repeat-like_dom_sf"/>
</dbReference>
<dbReference type="OrthoDB" id="5954868at2759"/>
<dbReference type="GO" id="GO:0005794">
    <property type="term" value="C:Golgi apparatus"/>
    <property type="evidence" value="ECO:0007669"/>
    <property type="project" value="UniProtKB-SubCell"/>
</dbReference>
<keyword evidence="12" id="KW-0735">Signal-anchor</keyword>
<evidence type="ECO:0000256" key="14">
    <source>
        <dbReference type="ARBA" id="ARBA00023034"/>
    </source>
</evidence>
<dbReference type="SUPFAM" id="SSF74788">
    <property type="entry name" value="Cullin repeat-like"/>
    <property type="match status" value="1"/>
</dbReference>
<evidence type="ECO:0000259" key="22">
    <source>
        <dbReference type="Pfam" id="PF00888"/>
    </source>
</evidence>
<dbReference type="EC" id="2.4.1.223" evidence="20"/>
<keyword evidence="11" id="KW-0256">Endoplasmic reticulum</keyword>
<comment type="similarity">
    <text evidence="5">Belongs to the cullin family.</text>
</comment>
<evidence type="ECO:0000256" key="3">
    <source>
        <dbReference type="ARBA" id="ARBA00004648"/>
    </source>
</evidence>
<evidence type="ECO:0000259" key="23">
    <source>
        <dbReference type="Pfam" id="PF09258"/>
    </source>
</evidence>
<dbReference type="InterPro" id="IPR004263">
    <property type="entry name" value="Exostosin"/>
</dbReference>
<keyword evidence="21" id="KW-0175">Coiled coil</keyword>
<keyword evidence="15" id="KW-0472">Membrane</keyword>
<dbReference type="AlphaFoldDB" id="A0A7R9M931"/>
<evidence type="ECO:0000256" key="11">
    <source>
        <dbReference type="ARBA" id="ARBA00022824"/>
    </source>
</evidence>
<dbReference type="Pfam" id="PF00888">
    <property type="entry name" value="Cullin"/>
    <property type="match status" value="1"/>
</dbReference>
<evidence type="ECO:0000256" key="17">
    <source>
        <dbReference type="ARBA" id="ARBA00023180"/>
    </source>
</evidence>
<keyword evidence="16" id="KW-1015">Disulfide bond</keyword>
<feature type="domain" description="Cullin N-terminal" evidence="22">
    <location>
        <begin position="692"/>
        <end position="1008"/>
    </location>
</feature>
<dbReference type="GO" id="GO:0015012">
    <property type="term" value="P:heparan sulfate proteoglycan biosynthetic process"/>
    <property type="evidence" value="ECO:0007669"/>
    <property type="project" value="UniProtKB-ARBA"/>
</dbReference>
<gene>
    <name evidence="24" type="ORF">ONB1V03_LOCUS12392</name>
</gene>
<dbReference type="InterPro" id="IPR015338">
    <property type="entry name" value="GT64_dom"/>
</dbReference>
<evidence type="ECO:0000256" key="7">
    <source>
        <dbReference type="ARBA" id="ARBA00022676"/>
    </source>
</evidence>
<evidence type="ECO:0000256" key="16">
    <source>
        <dbReference type="ARBA" id="ARBA00023157"/>
    </source>
</evidence>
<keyword evidence="17" id="KW-0325">Glycoprotein</keyword>
<dbReference type="Pfam" id="PF09258">
    <property type="entry name" value="Glyco_transf_64"/>
    <property type="match status" value="1"/>
</dbReference>
<dbReference type="EMBL" id="CAJPVJ010009977">
    <property type="protein sequence ID" value="CAG2172936.1"/>
    <property type="molecule type" value="Genomic_DNA"/>
</dbReference>
<keyword evidence="9" id="KW-0812">Transmembrane</keyword>
<evidence type="ECO:0000256" key="19">
    <source>
        <dbReference type="ARBA" id="ARBA00050948"/>
    </source>
</evidence>
<reference evidence="24" key="1">
    <citation type="submission" date="2020-11" db="EMBL/GenBank/DDBJ databases">
        <authorList>
            <person name="Tran Van P."/>
        </authorList>
    </citation>
    <scope>NUCLEOTIDE SEQUENCE</scope>
</reference>
<evidence type="ECO:0000256" key="1">
    <source>
        <dbReference type="ARBA" id="ARBA00001936"/>
    </source>
</evidence>
<evidence type="ECO:0000256" key="5">
    <source>
        <dbReference type="ARBA" id="ARBA00006019"/>
    </source>
</evidence>
<evidence type="ECO:0000256" key="6">
    <source>
        <dbReference type="ARBA" id="ARBA00010271"/>
    </source>
</evidence>
<accession>A0A7R9M931</accession>
<evidence type="ECO:0000256" key="21">
    <source>
        <dbReference type="SAM" id="Coils"/>
    </source>
</evidence>
<comment type="pathway">
    <text evidence="4">Glycan metabolism; heparan sulfate biosynthesis.</text>
</comment>
<dbReference type="PANTHER" id="PTHR48261:SF4">
    <property type="entry name" value="EXOSTOSIN LIKE GLYCOSYLTRANSFERASE 3"/>
    <property type="match status" value="1"/>
</dbReference>
<keyword evidence="25" id="KW-1185">Reference proteome</keyword>
<feature type="non-terminal residue" evidence="24">
    <location>
        <position position="1"/>
    </location>
</feature>
<name>A0A7R9M931_9ACAR</name>
<evidence type="ECO:0000256" key="20">
    <source>
        <dbReference type="ARBA" id="ARBA00066812"/>
    </source>
</evidence>
<keyword evidence="13" id="KW-1133">Transmembrane helix</keyword>
<dbReference type="PANTHER" id="PTHR48261">
    <property type="entry name" value="ACETYLGLUCOSAMINYLTRANSFERASE"/>
    <property type="match status" value="1"/>
</dbReference>
<sequence>KELLTIRASVRNELRQLEAKRRDLLQEISEYNNKYEVLKSQLIKKTSELERIQLSLEQTKYAQKEVLLKSNALLAPPLQLLPSLPQTGDLKSGDNAVNSRHRRNGYELCRMYNCFDYSRCSLFSPFLLYFYHPEDEDIDDTKDSDVREEHKLMNQFQRLRSQILDSFNGNIHVTFDPTIACVYVVILFRDRNHILTKDYLNSYLNSLSYWAGSIPVIIGGDYLRLPFDEVIDWRLAAIPLPIARITELHFLLRSYSDADIIELRRNGQLFLNRHLSSINAIIDTILALIRQSRLQIPSAGAREEQSQSLFNTTNPMKFFDATSGLVLIDTNGENEENLGPIEPPFPSIAYQRNYSLVITNGYKLWNDYRFDPFTTFPSLPFDPILSSDAKFMGSSYGFRPIGGGTGGAGKEFSEALGGNVPKEQFTVVILTYEREAVLIDSLQRLKGLPHLNKVLVIWNSARPPSADLRWPELGAPIHVIRAKRNSLNNRFLPYADIETDAILSMDDDAHLRHDEIIFGFRVWREARDRIVGFPGRYHAWDEPFSSFLYNSNYSCELSMVLTGAAFFHKYYSYLYTYSMPKAIRDKVDDYMNCEDIAMNFLVSHISRQPPIKVTSRWTFRCPGCPISLSEDDSHFNERHKCINYFVQIYGYMPLLNTQFRADSVLFKTRIPHDKQKLVMSLKPKHVEFEPTWNQIRATVEKVIVLKHVQRSEWNDRFPDLYQLCVAFPEPLGDRVYQETKTFLDQHVKQLYQTVVKSSHEGLLSAYHQQWLIYREGVTYMNILYMYLNTQHIKKHKYSEADLSYGCVDTSEQMLEIGELGLHLWKVNMIEPLKDSLVSLLLEAIEADRMGLPQNKSVVQGVILSLVHVEEYKKKGSLDLYQNLFESLFLKSTGEYYRREAEELLTSCDCSSYMEKVLTKLDAENLRSRSFLHTSSYPRVTAECEARMVGDHLSFLQTECPSMVHNEARKDLQNMYRLLKPIDSGLQVLVTEIQEHITRKGLEAISPLSARDDNVPQLFVEN</sequence>
<dbReference type="GO" id="GO:0001888">
    <property type="term" value="F:glucuronyl-galactosyl-proteoglycan 4-alpha-N-acetylglucosaminyltransferase activity"/>
    <property type="evidence" value="ECO:0007669"/>
    <property type="project" value="UniProtKB-EC"/>
</dbReference>
<comment type="cofactor">
    <cofactor evidence="1">
        <name>Mn(2+)</name>
        <dbReference type="ChEBI" id="CHEBI:29035"/>
    </cofactor>
</comment>
<dbReference type="GO" id="GO:0005789">
    <property type="term" value="C:endoplasmic reticulum membrane"/>
    <property type="evidence" value="ECO:0007669"/>
    <property type="project" value="UniProtKB-SubCell"/>
</dbReference>
<dbReference type="SUPFAM" id="SSF53448">
    <property type="entry name" value="Nucleotide-diphospho-sugar transferases"/>
    <property type="match status" value="1"/>
</dbReference>
<keyword evidence="8" id="KW-0808">Transferase</keyword>
<dbReference type="InterPro" id="IPR001373">
    <property type="entry name" value="Cullin_N"/>
</dbReference>
<dbReference type="InterPro" id="IPR029044">
    <property type="entry name" value="Nucleotide-diphossugar_trans"/>
</dbReference>
<comment type="catalytic activity">
    <reaction evidence="19">
        <text>3-O-(beta-D-GlcA-(1-&gt;3)-beta-D-Gal-(1-&gt;3)-beta-D-Gal-(1-&gt;4)-beta-D-Xyl)-L-seryl-[protein] + UDP-N-acetyl-alpha-D-glucosamine = 3-O-(alpha-D-GlcNAc-(1-&gt;4)-beta-D-GlcA-(1-&gt;3)-beta-D-Gal-(1-&gt;3)-beta-D-Gal-(1-&gt;4)-beta-D-Xyl)-L-seryl-[protein] + UDP + H(+)</text>
        <dbReference type="Rhea" id="RHEA:16221"/>
        <dbReference type="Rhea" id="RHEA-COMP:12573"/>
        <dbReference type="Rhea" id="RHEA-COMP:12574"/>
        <dbReference type="ChEBI" id="CHEBI:15378"/>
        <dbReference type="ChEBI" id="CHEBI:57705"/>
        <dbReference type="ChEBI" id="CHEBI:58223"/>
        <dbReference type="ChEBI" id="CHEBI:132093"/>
        <dbReference type="ChEBI" id="CHEBI:132104"/>
        <dbReference type="EC" id="2.4.1.223"/>
    </reaction>
</comment>
<evidence type="ECO:0000256" key="15">
    <source>
        <dbReference type="ARBA" id="ARBA00023136"/>
    </source>
</evidence>
<keyword evidence="10" id="KW-0479">Metal-binding</keyword>
<evidence type="ECO:0000313" key="25">
    <source>
        <dbReference type="Proteomes" id="UP000728032"/>
    </source>
</evidence>
<feature type="domain" description="Glycosyl transferase 64" evidence="23">
    <location>
        <begin position="425"/>
        <end position="666"/>
    </location>
</feature>